<gene>
    <name evidence="6" type="ORF">ACFL27_23965</name>
</gene>
<evidence type="ECO:0000313" key="6">
    <source>
        <dbReference type="EMBL" id="MFC1853266.1"/>
    </source>
</evidence>
<dbReference type="SMART" id="SM00382">
    <property type="entry name" value="AAA"/>
    <property type="match status" value="1"/>
</dbReference>
<dbReference type="InterPro" id="IPR003959">
    <property type="entry name" value="ATPase_AAA_core"/>
</dbReference>
<accession>A0ABV6Z4A1</accession>
<dbReference type="SUPFAM" id="SSF52540">
    <property type="entry name" value="P-loop containing nucleoside triphosphate hydrolases"/>
    <property type="match status" value="1"/>
</dbReference>
<keyword evidence="7" id="KW-1185">Reference proteome</keyword>
<dbReference type="InterPro" id="IPR052381">
    <property type="entry name" value="AAA_domain_protein"/>
</dbReference>
<name>A0ABV6Z4A1_UNCC1</name>
<evidence type="ECO:0000256" key="1">
    <source>
        <dbReference type="ARBA" id="ARBA00022741"/>
    </source>
</evidence>
<dbReference type="GO" id="GO:0005524">
    <property type="term" value="F:ATP binding"/>
    <property type="evidence" value="ECO:0007669"/>
    <property type="project" value="UniProtKB-KW"/>
</dbReference>
<evidence type="ECO:0000256" key="3">
    <source>
        <dbReference type="ARBA" id="ARBA00038088"/>
    </source>
</evidence>
<evidence type="ECO:0000313" key="7">
    <source>
        <dbReference type="Proteomes" id="UP001594351"/>
    </source>
</evidence>
<dbReference type="InterPro" id="IPR027417">
    <property type="entry name" value="P-loop_NTPase"/>
</dbReference>
<keyword evidence="2 6" id="KW-0067">ATP-binding</keyword>
<sequence>MSSEYIPPFLEEIRSFYRSRQSNQILLTGNIWDIYPHPADRETYVNLLELITAFLGDKMLIVTFDVTKGIKFHNEDEGSTFESFYARFGTARTTAQERRRWFIQRLQESMVYPILALNMLREFCKVVRIYRLHKNSDFALLKRKPLCIVIRYAETVLPSGPLDRLSENDRQKVTLIRDWFSERDFTESSDLVILISDTNADVNQKIKDQPHLYTVTIPYPDQDERKRYIRKLYHIHKNDIAMKESQKSLANLTAGLRLTGIEDIFLDAAHRKDEIDRTAVIVKVNQVLTKQVGAYLEIFKPIHTLNDVLGNTELKRKLKALKKRLKSLDPLVVPSGILVSGPNGVGKTYIFTALAGESGRIPVILKNLRSKWFGETDAIFEKINNVLRALGNVLIMVDEADTAFGGRGDQAHETEQRLFGSVLRMMSDPQNRGKIVWVLLTARPD</sequence>
<proteinExistence type="inferred from homology"/>
<comment type="caution">
    <text evidence="6">The sequence shown here is derived from an EMBL/GenBank/DDBJ whole genome shotgun (WGS) entry which is preliminary data.</text>
</comment>
<feature type="domain" description="AAA+ ATPase" evidence="5">
    <location>
        <begin position="333"/>
        <end position="443"/>
    </location>
</feature>
<protein>
    <recommendedName>
        <fullName evidence="4">Uncharacterized AAA domain-containing protein ycf46</fullName>
    </recommendedName>
</protein>
<feature type="non-terminal residue" evidence="6">
    <location>
        <position position="445"/>
    </location>
</feature>
<organism evidence="6 7">
    <name type="scientific">candidate division CSSED10-310 bacterium</name>
    <dbReference type="NCBI Taxonomy" id="2855610"/>
    <lineage>
        <taxon>Bacteria</taxon>
        <taxon>Bacteria division CSSED10-310</taxon>
    </lineage>
</organism>
<evidence type="ECO:0000256" key="4">
    <source>
        <dbReference type="ARBA" id="ARBA00040480"/>
    </source>
</evidence>
<reference evidence="6 7" key="1">
    <citation type="submission" date="2024-09" db="EMBL/GenBank/DDBJ databases">
        <title>Laminarin stimulates single cell rates of sulfate reduction while oxygen inhibits transcriptomic activity in coastal marine sediment.</title>
        <authorList>
            <person name="Lindsay M."/>
            <person name="Orcutt B."/>
            <person name="Emerson D."/>
            <person name="Stepanauskas R."/>
            <person name="D'Angelo T."/>
        </authorList>
    </citation>
    <scope>NUCLEOTIDE SEQUENCE [LARGE SCALE GENOMIC DNA]</scope>
    <source>
        <strain evidence="6">SAG AM-311-K15</strain>
    </source>
</reference>
<evidence type="ECO:0000259" key="5">
    <source>
        <dbReference type="SMART" id="SM00382"/>
    </source>
</evidence>
<dbReference type="CDD" id="cd19481">
    <property type="entry name" value="RecA-like_protease"/>
    <property type="match status" value="1"/>
</dbReference>
<dbReference type="PANTHER" id="PTHR42960">
    <property type="entry name" value="YCF46 PROTEIN"/>
    <property type="match status" value="1"/>
</dbReference>
<dbReference type="EMBL" id="JBHPBY010000460">
    <property type="protein sequence ID" value="MFC1853266.1"/>
    <property type="molecule type" value="Genomic_DNA"/>
</dbReference>
<dbReference type="Pfam" id="PF00004">
    <property type="entry name" value="AAA"/>
    <property type="match status" value="1"/>
</dbReference>
<evidence type="ECO:0000256" key="2">
    <source>
        <dbReference type="ARBA" id="ARBA00022840"/>
    </source>
</evidence>
<keyword evidence="1" id="KW-0547">Nucleotide-binding</keyword>
<dbReference type="Proteomes" id="UP001594351">
    <property type="component" value="Unassembled WGS sequence"/>
</dbReference>
<comment type="similarity">
    <text evidence="3">Belongs to the AAA ATPase family. Highly divergent.</text>
</comment>
<dbReference type="Gene3D" id="3.40.50.300">
    <property type="entry name" value="P-loop containing nucleotide triphosphate hydrolases"/>
    <property type="match status" value="1"/>
</dbReference>
<dbReference type="PANTHER" id="PTHR42960:SF1">
    <property type="entry name" value="YCF46 PROTEIN"/>
    <property type="match status" value="1"/>
</dbReference>
<dbReference type="InterPro" id="IPR003593">
    <property type="entry name" value="AAA+_ATPase"/>
</dbReference>